<proteinExistence type="predicted"/>
<reference evidence="3 4" key="1">
    <citation type="journal article" date="2014" name="BMC Genomics">
        <title>Comparative genome sequencing reveals chemotype-specific gene clusters in the toxigenic black mold Stachybotrys.</title>
        <authorList>
            <person name="Semeiks J."/>
            <person name="Borek D."/>
            <person name="Otwinowski Z."/>
            <person name="Grishin N.V."/>
        </authorList>
    </citation>
    <scope>NUCLEOTIDE SEQUENCE [LARGE SCALE GENOMIC DNA]</scope>
    <source>
        <strain evidence="3 4">IBT 40285</strain>
    </source>
</reference>
<dbReference type="HOGENOM" id="CLU_790297_0_0_1"/>
<name>A0A084QX40_STAC4</name>
<gene>
    <name evidence="3" type="ORF">S40285_09530</name>
</gene>
<dbReference type="InterPro" id="IPR010730">
    <property type="entry name" value="HET"/>
</dbReference>
<dbReference type="EMBL" id="KL659829">
    <property type="protein sequence ID" value="KFA68525.1"/>
    <property type="molecule type" value="Genomic_DNA"/>
</dbReference>
<dbReference type="OrthoDB" id="5362512at2759"/>
<dbReference type="AlphaFoldDB" id="A0A084QX40"/>
<sequence length="351" mass="39106">MTGEDDIQVLVLDEQDAEMGRSGDVIVLGGIGFAVEADSPLAHQLRTRPMNPDTGSLHCLDMAAKWVNDCVDNHDCCPRQVSFLPTRVLDIGISEATIKLYEPQRGHIWQAGMAVLDLPKTFQDAICITRHLGIRFLWIDCMCIFQDNPEDWAYESARMTNLYSNAHVIIAAGRAKNSSEGCFHVRESRTTSAAYLPDIGRVTLRKLIPIDSANIRMEEFPDEPLSQRTRALQERVLGRRIVHYNKRQMYFECNHGLGSEAMFLMTDCGGAVDVVSMLDPCAWSCRQSSSDQLRTNSLLPVMGRIVGMERFLSMATLELDPSHQSSVLSDQVSADHAREGSSIDVDLESVS</sequence>
<evidence type="ECO:0000259" key="2">
    <source>
        <dbReference type="Pfam" id="PF06985"/>
    </source>
</evidence>
<dbReference type="PANTHER" id="PTHR33112:SF16">
    <property type="entry name" value="HETEROKARYON INCOMPATIBILITY DOMAIN-CONTAINING PROTEIN"/>
    <property type="match status" value="1"/>
</dbReference>
<keyword evidence="4" id="KW-1185">Reference proteome</keyword>
<dbReference type="Pfam" id="PF06985">
    <property type="entry name" value="HET"/>
    <property type="match status" value="1"/>
</dbReference>
<dbReference type="PANTHER" id="PTHR33112">
    <property type="entry name" value="DOMAIN PROTEIN, PUTATIVE-RELATED"/>
    <property type="match status" value="1"/>
</dbReference>
<evidence type="ECO:0000313" key="3">
    <source>
        <dbReference type="EMBL" id="KFA68525.1"/>
    </source>
</evidence>
<dbReference type="InParanoid" id="A0A084QX40"/>
<dbReference type="Proteomes" id="UP000028524">
    <property type="component" value="Unassembled WGS sequence"/>
</dbReference>
<feature type="domain" description="Heterokaryon incompatibility" evidence="2">
    <location>
        <begin position="114"/>
        <end position="234"/>
    </location>
</feature>
<feature type="region of interest" description="Disordered" evidence="1">
    <location>
        <begin position="328"/>
        <end position="351"/>
    </location>
</feature>
<dbReference type="STRING" id="1283841.A0A084QX40"/>
<accession>A0A084QX40</accession>
<organism evidence="3 4">
    <name type="scientific">Stachybotrys chlorohalonatus (strain IBT 40285)</name>
    <dbReference type="NCBI Taxonomy" id="1283841"/>
    <lineage>
        <taxon>Eukaryota</taxon>
        <taxon>Fungi</taxon>
        <taxon>Dikarya</taxon>
        <taxon>Ascomycota</taxon>
        <taxon>Pezizomycotina</taxon>
        <taxon>Sordariomycetes</taxon>
        <taxon>Hypocreomycetidae</taxon>
        <taxon>Hypocreales</taxon>
        <taxon>Stachybotryaceae</taxon>
        <taxon>Stachybotrys</taxon>
    </lineage>
</organism>
<evidence type="ECO:0000256" key="1">
    <source>
        <dbReference type="SAM" id="MobiDB-lite"/>
    </source>
</evidence>
<evidence type="ECO:0000313" key="4">
    <source>
        <dbReference type="Proteomes" id="UP000028524"/>
    </source>
</evidence>
<protein>
    <recommendedName>
        <fullName evidence="2">Heterokaryon incompatibility domain-containing protein</fullName>
    </recommendedName>
</protein>